<keyword evidence="2" id="KW-0547">Nucleotide-binding</keyword>
<dbReference type="Gene3D" id="3.40.50.300">
    <property type="entry name" value="P-loop containing nucleotide triphosphate hydrolases"/>
    <property type="match status" value="1"/>
</dbReference>
<dbReference type="Proteomes" id="UP001500467">
    <property type="component" value="Unassembled WGS sequence"/>
</dbReference>
<dbReference type="InterPro" id="IPR017871">
    <property type="entry name" value="ABC_transporter-like_CS"/>
</dbReference>
<dbReference type="CDD" id="cd03293">
    <property type="entry name" value="ABC_NrtD_SsuB_transporters"/>
    <property type="match status" value="1"/>
</dbReference>
<protein>
    <submittedName>
        <fullName evidence="6">ABC transporter ATP-binding protein</fullName>
    </submittedName>
</protein>
<dbReference type="PANTHER" id="PTHR42788:SF13">
    <property type="entry name" value="ALIPHATIC SULFONATES IMPORT ATP-BINDING PROTEIN SSUB"/>
    <property type="match status" value="1"/>
</dbReference>
<evidence type="ECO:0000313" key="7">
    <source>
        <dbReference type="Proteomes" id="UP001500467"/>
    </source>
</evidence>
<keyword evidence="7" id="KW-1185">Reference proteome</keyword>
<keyword evidence="1" id="KW-0813">Transport</keyword>
<evidence type="ECO:0000256" key="2">
    <source>
        <dbReference type="ARBA" id="ARBA00022741"/>
    </source>
</evidence>
<dbReference type="RefSeq" id="WP_253856678.1">
    <property type="nucleotide sequence ID" value="NZ_BAAALM010000005.1"/>
</dbReference>
<comment type="caution">
    <text evidence="6">The sequence shown here is derived from an EMBL/GenBank/DDBJ whole genome shotgun (WGS) entry which is preliminary data.</text>
</comment>
<name>A0ABN1VB12_9PSEU</name>
<evidence type="ECO:0000259" key="5">
    <source>
        <dbReference type="PROSITE" id="PS50893"/>
    </source>
</evidence>
<dbReference type="Pfam" id="PF00005">
    <property type="entry name" value="ABC_tran"/>
    <property type="match status" value="1"/>
</dbReference>
<dbReference type="InterPro" id="IPR003593">
    <property type="entry name" value="AAA+_ATPase"/>
</dbReference>
<feature type="region of interest" description="Disordered" evidence="4">
    <location>
        <begin position="253"/>
        <end position="324"/>
    </location>
</feature>
<proteinExistence type="predicted"/>
<dbReference type="EMBL" id="BAAALM010000005">
    <property type="protein sequence ID" value="GAA1199338.1"/>
    <property type="molecule type" value="Genomic_DNA"/>
</dbReference>
<evidence type="ECO:0000256" key="3">
    <source>
        <dbReference type="ARBA" id="ARBA00022840"/>
    </source>
</evidence>
<dbReference type="PROSITE" id="PS00211">
    <property type="entry name" value="ABC_TRANSPORTER_1"/>
    <property type="match status" value="1"/>
</dbReference>
<dbReference type="InterPro" id="IPR027417">
    <property type="entry name" value="P-loop_NTPase"/>
</dbReference>
<dbReference type="InterPro" id="IPR003439">
    <property type="entry name" value="ABC_transporter-like_ATP-bd"/>
</dbReference>
<evidence type="ECO:0000313" key="6">
    <source>
        <dbReference type="EMBL" id="GAA1199338.1"/>
    </source>
</evidence>
<dbReference type="InterPro" id="IPR050166">
    <property type="entry name" value="ABC_transporter_ATP-bind"/>
</dbReference>
<reference evidence="6 7" key="1">
    <citation type="journal article" date="2019" name="Int. J. Syst. Evol. Microbiol.">
        <title>The Global Catalogue of Microorganisms (GCM) 10K type strain sequencing project: providing services to taxonomists for standard genome sequencing and annotation.</title>
        <authorList>
            <consortium name="The Broad Institute Genomics Platform"/>
            <consortium name="The Broad Institute Genome Sequencing Center for Infectious Disease"/>
            <person name="Wu L."/>
            <person name="Ma J."/>
        </authorList>
    </citation>
    <scope>NUCLEOTIDE SEQUENCE [LARGE SCALE GENOMIC DNA]</scope>
    <source>
        <strain evidence="6 7">JCM 13022</strain>
    </source>
</reference>
<organism evidence="6 7">
    <name type="scientific">Prauserella alba</name>
    <dbReference type="NCBI Taxonomy" id="176898"/>
    <lineage>
        <taxon>Bacteria</taxon>
        <taxon>Bacillati</taxon>
        <taxon>Actinomycetota</taxon>
        <taxon>Actinomycetes</taxon>
        <taxon>Pseudonocardiales</taxon>
        <taxon>Pseudonocardiaceae</taxon>
        <taxon>Prauserella</taxon>
    </lineage>
</organism>
<sequence>MSTMLEVSGLTHQYGQGERAHVAVQDLTFTIEAGQLACIVGPSGCGKSTLLRCISGLIPATGGSVRLHGDEVSGVPDDLAVVFQDYGRSLFPWLTVAKNVEFPLRWQKVSKAERQRRAAEVLESVGLAGVGKKYPWQLSGGMQQRVSIARALVSRPALLLMDEPFASVDAQTRGELEDLTRRVQRDLGSTILLVTHDIDESVYLADRVLVLSKSPAAIVADLAIDLPTERDQIATRESEQFVSLRGEVARLLQSPQVQRTGENAPAETPAATTGTDDTTASDATAASETTAPAEATGAALSDGADTAEAADAAGSPDPTAASRS</sequence>
<dbReference type="PANTHER" id="PTHR42788">
    <property type="entry name" value="TAURINE IMPORT ATP-BINDING PROTEIN-RELATED"/>
    <property type="match status" value="1"/>
</dbReference>
<accession>A0ABN1VB12</accession>
<feature type="compositionally biased region" description="Low complexity" evidence="4">
    <location>
        <begin position="264"/>
        <end position="318"/>
    </location>
</feature>
<evidence type="ECO:0000256" key="4">
    <source>
        <dbReference type="SAM" id="MobiDB-lite"/>
    </source>
</evidence>
<evidence type="ECO:0000256" key="1">
    <source>
        <dbReference type="ARBA" id="ARBA00022448"/>
    </source>
</evidence>
<dbReference type="GO" id="GO:0005524">
    <property type="term" value="F:ATP binding"/>
    <property type="evidence" value="ECO:0007669"/>
    <property type="project" value="UniProtKB-KW"/>
</dbReference>
<feature type="domain" description="ABC transporter" evidence="5">
    <location>
        <begin position="5"/>
        <end position="238"/>
    </location>
</feature>
<dbReference type="PROSITE" id="PS50893">
    <property type="entry name" value="ABC_TRANSPORTER_2"/>
    <property type="match status" value="1"/>
</dbReference>
<gene>
    <name evidence="6" type="ORF">GCM10009675_13870</name>
</gene>
<dbReference type="SUPFAM" id="SSF52540">
    <property type="entry name" value="P-loop containing nucleoside triphosphate hydrolases"/>
    <property type="match status" value="1"/>
</dbReference>
<dbReference type="SMART" id="SM00382">
    <property type="entry name" value="AAA"/>
    <property type="match status" value="1"/>
</dbReference>
<keyword evidence="3 6" id="KW-0067">ATP-binding</keyword>